<dbReference type="GO" id="GO:0000455">
    <property type="term" value="P:enzyme-directed rRNA pseudouridine synthesis"/>
    <property type="evidence" value="ECO:0007669"/>
    <property type="project" value="TreeGrafter"/>
</dbReference>
<dbReference type="InterPro" id="IPR050188">
    <property type="entry name" value="RluA_PseudoU_synthase"/>
</dbReference>
<organism evidence="4 5">
    <name type="scientific">Candidatus Gottesmanbacteria bacterium GW2011_GWB1_43_11</name>
    <dbReference type="NCBI Taxonomy" id="1618446"/>
    <lineage>
        <taxon>Bacteria</taxon>
        <taxon>Candidatus Gottesmaniibacteriota</taxon>
    </lineage>
</organism>
<dbReference type="GO" id="GO:0003723">
    <property type="term" value="F:RNA binding"/>
    <property type="evidence" value="ECO:0007669"/>
    <property type="project" value="InterPro"/>
</dbReference>
<dbReference type="EMBL" id="LCFD01000008">
    <property type="protein sequence ID" value="KKS86670.1"/>
    <property type="molecule type" value="Genomic_DNA"/>
</dbReference>
<dbReference type="Gene3D" id="3.30.2350.10">
    <property type="entry name" value="Pseudouridine synthase"/>
    <property type="match status" value="1"/>
</dbReference>
<dbReference type="CDD" id="cd02869">
    <property type="entry name" value="PseudoU_synth_RluA_like"/>
    <property type="match status" value="1"/>
</dbReference>
<dbReference type="SUPFAM" id="SSF55120">
    <property type="entry name" value="Pseudouridine synthase"/>
    <property type="match status" value="1"/>
</dbReference>
<feature type="compositionally biased region" description="Polar residues" evidence="2">
    <location>
        <begin position="198"/>
        <end position="208"/>
    </location>
</feature>
<feature type="domain" description="Pseudouridine synthase RsuA/RluA-like" evidence="3">
    <location>
        <begin position="13"/>
        <end position="251"/>
    </location>
</feature>
<dbReference type="PANTHER" id="PTHR21600:SF87">
    <property type="entry name" value="RNA PSEUDOURIDYLATE SYNTHASE DOMAIN-CONTAINING PROTEIN 1"/>
    <property type="match status" value="1"/>
</dbReference>
<dbReference type="PANTHER" id="PTHR21600">
    <property type="entry name" value="MITOCHONDRIAL RNA PSEUDOURIDINE SYNTHASE"/>
    <property type="match status" value="1"/>
</dbReference>
<dbReference type="InterPro" id="IPR006145">
    <property type="entry name" value="PsdUridine_synth_RsuA/RluA"/>
</dbReference>
<reference evidence="4 5" key="1">
    <citation type="journal article" date="2015" name="Nature">
        <title>rRNA introns, odd ribosomes, and small enigmatic genomes across a large radiation of phyla.</title>
        <authorList>
            <person name="Brown C.T."/>
            <person name="Hug L.A."/>
            <person name="Thomas B.C."/>
            <person name="Sharon I."/>
            <person name="Castelle C.J."/>
            <person name="Singh A."/>
            <person name="Wilkins M.J."/>
            <person name="Williams K.H."/>
            <person name="Banfield J.F."/>
        </authorList>
    </citation>
    <scope>NUCLEOTIDE SEQUENCE [LARGE SCALE GENOMIC DNA]</scope>
</reference>
<name>A0A0G1CLP8_9BACT</name>
<sequence length="317" mass="36101">MPTFPILYEDQFLLVINKPYGVVVNRAQTVKEPTVQDWAAEHIGVSREGQVSQVAREKSTTGNINILGNLEMQARGTYDTFDTRDTFIDRAGIVHRLDKETSGCLIIAKNPEAFFKLQSFFKERKVHKTYIALIHGKLVPKSGEINAPVGRLPWNREQFGVVPGGKEAVTKYEVVEYYEIAKSQLSVLSFRLSDRSLSGNQSFSSSETDQQKTAKLKSENRPPKTDNREVFTLVHLFPQTGRTHQLRVHMKYLGFPIVGDYLYGGRKQQRDDRRWCPRVFLHAAKIEFPHPESGKMIKVEALLPPELENVLRQISSS</sequence>
<evidence type="ECO:0000313" key="5">
    <source>
        <dbReference type="Proteomes" id="UP000034050"/>
    </source>
</evidence>
<protein>
    <submittedName>
        <fullName evidence="4">Pseudouridine synthase</fullName>
    </submittedName>
</protein>
<comment type="caution">
    <text evidence="4">The sequence shown here is derived from an EMBL/GenBank/DDBJ whole genome shotgun (WGS) entry which is preliminary data.</text>
</comment>
<comment type="similarity">
    <text evidence="1">Belongs to the pseudouridine synthase RluA family.</text>
</comment>
<dbReference type="Pfam" id="PF00849">
    <property type="entry name" value="PseudoU_synth_2"/>
    <property type="match status" value="1"/>
</dbReference>
<feature type="region of interest" description="Disordered" evidence="2">
    <location>
        <begin position="198"/>
        <end position="225"/>
    </location>
</feature>
<dbReference type="AlphaFoldDB" id="A0A0G1CLP8"/>
<dbReference type="PATRIC" id="fig|1618446.3.peg.992"/>
<evidence type="ECO:0000256" key="1">
    <source>
        <dbReference type="ARBA" id="ARBA00010876"/>
    </source>
</evidence>
<dbReference type="InterPro" id="IPR006224">
    <property type="entry name" value="PsdUridine_synth_RluA-like_CS"/>
</dbReference>
<accession>A0A0G1CLP8</accession>
<dbReference type="InterPro" id="IPR020103">
    <property type="entry name" value="PsdUridine_synth_cat_dom_sf"/>
</dbReference>
<proteinExistence type="inferred from homology"/>
<dbReference type="Proteomes" id="UP000034050">
    <property type="component" value="Unassembled WGS sequence"/>
</dbReference>
<evidence type="ECO:0000259" key="3">
    <source>
        <dbReference type="Pfam" id="PF00849"/>
    </source>
</evidence>
<dbReference type="GO" id="GO:0140098">
    <property type="term" value="F:catalytic activity, acting on RNA"/>
    <property type="evidence" value="ECO:0007669"/>
    <property type="project" value="UniProtKB-ARBA"/>
</dbReference>
<feature type="compositionally biased region" description="Basic and acidic residues" evidence="2">
    <location>
        <begin position="209"/>
        <end position="225"/>
    </location>
</feature>
<dbReference type="STRING" id="1618446.UV61_C0008G0123"/>
<evidence type="ECO:0000313" key="4">
    <source>
        <dbReference type="EMBL" id="KKS86670.1"/>
    </source>
</evidence>
<gene>
    <name evidence="4" type="ORF">UV61_C0008G0123</name>
</gene>
<dbReference type="PROSITE" id="PS01129">
    <property type="entry name" value="PSI_RLU"/>
    <property type="match status" value="1"/>
</dbReference>
<dbReference type="GO" id="GO:0009982">
    <property type="term" value="F:pseudouridine synthase activity"/>
    <property type="evidence" value="ECO:0007669"/>
    <property type="project" value="InterPro"/>
</dbReference>
<evidence type="ECO:0000256" key="2">
    <source>
        <dbReference type="SAM" id="MobiDB-lite"/>
    </source>
</evidence>